<keyword evidence="1" id="KW-0472">Membrane</keyword>
<accession>A0A815U8J3</accession>
<dbReference type="OrthoDB" id="10030801at2759"/>
<evidence type="ECO:0000313" key="3">
    <source>
        <dbReference type="Proteomes" id="UP000663834"/>
    </source>
</evidence>
<evidence type="ECO:0000313" key="2">
    <source>
        <dbReference type="EMBL" id="CAF1516384.1"/>
    </source>
</evidence>
<comment type="caution">
    <text evidence="2">The sequence shown here is derived from an EMBL/GenBank/DDBJ whole genome shotgun (WGS) entry which is preliminary data.</text>
</comment>
<name>A0A815U8J3_9BILA</name>
<dbReference type="AlphaFoldDB" id="A0A815U8J3"/>
<reference evidence="2" key="1">
    <citation type="submission" date="2021-02" db="EMBL/GenBank/DDBJ databases">
        <authorList>
            <person name="Nowell W R."/>
        </authorList>
    </citation>
    <scope>NUCLEOTIDE SEQUENCE</scope>
</reference>
<dbReference type="EMBL" id="CAJNOW010007530">
    <property type="protein sequence ID" value="CAF1516384.1"/>
    <property type="molecule type" value="Genomic_DNA"/>
</dbReference>
<proteinExistence type="predicted"/>
<organism evidence="2 3">
    <name type="scientific">Rotaria magnacalcarata</name>
    <dbReference type="NCBI Taxonomy" id="392030"/>
    <lineage>
        <taxon>Eukaryota</taxon>
        <taxon>Metazoa</taxon>
        <taxon>Spiralia</taxon>
        <taxon>Gnathifera</taxon>
        <taxon>Rotifera</taxon>
        <taxon>Eurotatoria</taxon>
        <taxon>Bdelloidea</taxon>
        <taxon>Philodinida</taxon>
        <taxon>Philodinidae</taxon>
        <taxon>Rotaria</taxon>
    </lineage>
</organism>
<keyword evidence="1" id="KW-0812">Transmembrane</keyword>
<gene>
    <name evidence="2" type="ORF">KQP761_LOCUS15444</name>
</gene>
<sequence length="260" mass="29690">MNDSTLRDIIPSDNTESSKKIRQKQCSSICEVFIFTIFLGFISIGIVSLVLILAYSSRLLAILCIQSSTVHVLPLLNETRVLKYHQQSRRLLAILCIQSSTVHVLPLLNETRVLKYHQQIDSSEISNDHNLKKETFIPSSKNEPIQISAPTIKIEEKNENLSTSTQSMKSDRSSTIMIKKLSTSLYIQTETSYRESIISSPTTVKIEQYVGTSQDNRLMTDEFPISTSPTPEVLDHDHEMPPVHKSIYNHRQVKIRKRQY</sequence>
<dbReference type="Proteomes" id="UP000663834">
    <property type="component" value="Unassembled WGS sequence"/>
</dbReference>
<evidence type="ECO:0000256" key="1">
    <source>
        <dbReference type="SAM" id="Phobius"/>
    </source>
</evidence>
<keyword evidence="1" id="KW-1133">Transmembrane helix</keyword>
<feature type="transmembrane region" description="Helical" evidence="1">
    <location>
        <begin position="29"/>
        <end position="53"/>
    </location>
</feature>
<protein>
    <submittedName>
        <fullName evidence="2">Uncharacterized protein</fullName>
    </submittedName>
</protein>